<evidence type="ECO:0000256" key="7">
    <source>
        <dbReference type="SAM" id="MobiDB-lite"/>
    </source>
</evidence>
<evidence type="ECO:0000259" key="8">
    <source>
        <dbReference type="Pfam" id="PF01029"/>
    </source>
</evidence>
<dbReference type="SUPFAM" id="SSF48013">
    <property type="entry name" value="NusB-like"/>
    <property type="match status" value="1"/>
</dbReference>
<comment type="function">
    <text evidence="6">Involved in transcription antitermination. Required for transcription of ribosomal RNA (rRNA) genes. Binds specifically to the boxA antiterminator sequence of the ribosomal RNA (rrn) operons.</text>
</comment>
<evidence type="ECO:0000256" key="5">
    <source>
        <dbReference type="ARBA" id="ARBA00023163"/>
    </source>
</evidence>
<comment type="caution">
    <text evidence="9">The sequence shown here is derived from an EMBL/GenBank/DDBJ whole genome shotgun (WGS) entry which is preliminary data.</text>
</comment>
<evidence type="ECO:0000256" key="2">
    <source>
        <dbReference type="ARBA" id="ARBA00022814"/>
    </source>
</evidence>
<evidence type="ECO:0000256" key="4">
    <source>
        <dbReference type="ARBA" id="ARBA00023015"/>
    </source>
</evidence>
<dbReference type="HAMAP" id="MF_00073">
    <property type="entry name" value="NusB"/>
    <property type="match status" value="1"/>
</dbReference>
<feature type="region of interest" description="Disordered" evidence="7">
    <location>
        <begin position="155"/>
        <end position="212"/>
    </location>
</feature>
<evidence type="ECO:0000256" key="3">
    <source>
        <dbReference type="ARBA" id="ARBA00022884"/>
    </source>
</evidence>
<accession>A0ABT8T511</accession>
<dbReference type="NCBIfam" id="TIGR01951">
    <property type="entry name" value="nusB"/>
    <property type="match status" value="1"/>
</dbReference>
<keyword evidence="2 6" id="KW-0889">Transcription antitermination</keyword>
<reference evidence="9 10" key="1">
    <citation type="submission" date="2023-06" db="EMBL/GenBank/DDBJ databases">
        <title>Campylobacter magnum sp. nov., isolated from cecal contents of domestic pigs (Sus scrofa domesticus).</title>
        <authorList>
            <person name="Papic B."/>
            <person name="Gruntar I."/>
        </authorList>
    </citation>
    <scope>NUCLEOTIDE SEQUENCE [LARGE SCALE GENOMIC DNA]</scope>
    <source>
        <strain evidence="10">34484-21</strain>
    </source>
</reference>
<evidence type="ECO:0000313" key="10">
    <source>
        <dbReference type="Proteomes" id="UP001171111"/>
    </source>
</evidence>
<protein>
    <recommendedName>
        <fullName evidence="6">Transcription antitermination protein NusB</fullName>
    </recommendedName>
    <alternativeName>
        <fullName evidence="6">Antitermination factor NusB</fullName>
    </alternativeName>
</protein>
<dbReference type="Pfam" id="PF01029">
    <property type="entry name" value="NusB"/>
    <property type="match status" value="1"/>
</dbReference>
<dbReference type="InterPro" id="IPR011605">
    <property type="entry name" value="NusB_fam"/>
</dbReference>
<dbReference type="EMBL" id="JAULJQ010000001">
    <property type="protein sequence ID" value="MDO2408682.1"/>
    <property type="molecule type" value="Genomic_DNA"/>
</dbReference>
<sequence length="212" mass="23456">MATRHQVRQAVITFLYAHEMDTFNEDFASEYFAEQKIKNEQKNFAETLFGGVLENIDNIDEKINSYLSSFKLAELGAMERAILRLGAHEILAQTCEARVAISEAVALAGEFGSTNGVKLVNGVLDNIAKDKSPVASAAVDTKEFYENLSAIQESLKPNEPKNSRIPKENKNSKEPKNSRIPKESGFKKLAKSGPASKIAAKQPPKRARKDEK</sequence>
<dbReference type="InterPro" id="IPR006027">
    <property type="entry name" value="NusB_RsmB_TIM44"/>
</dbReference>
<keyword evidence="3 6" id="KW-0694">RNA-binding</keyword>
<feature type="domain" description="NusB/RsmB/TIM44" evidence="8">
    <location>
        <begin position="5"/>
        <end position="129"/>
    </location>
</feature>
<keyword evidence="4 6" id="KW-0805">Transcription regulation</keyword>
<evidence type="ECO:0000256" key="6">
    <source>
        <dbReference type="HAMAP-Rule" id="MF_00073"/>
    </source>
</evidence>
<evidence type="ECO:0000313" key="9">
    <source>
        <dbReference type="EMBL" id="MDO2408682.1"/>
    </source>
</evidence>
<gene>
    <name evidence="6 9" type="primary">nusB</name>
    <name evidence="9" type="ORF">Q2362_01030</name>
</gene>
<dbReference type="InterPro" id="IPR035926">
    <property type="entry name" value="NusB-like_sf"/>
</dbReference>
<dbReference type="Proteomes" id="UP001171111">
    <property type="component" value="Unassembled WGS sequence"/>
</dbReference>
<comment type="similarity">
    <text evidence="1 6">Belongs to the NusB family.</text>
</comment>
<proteinExistence type="inferred from homology"/>
<organism evidence="9 10">
    <name type="scientific">Campylobacter magnus</name>
    <dbReference type="NCBI Taxonomy" id="3026462"/>
    <lineage>
        <taxon>Bacteria</taxon>
        <taxon>Pseudomonadati</taxon>
        <taxon>Campylobacterota</taxon>
        <taxon>Epsilonproteobacteria</taxon>
        <taxon>Campylobacterales</taxon>
        <taxon>Campylobacteraceae</taxon>
        <taxon>Campylobacter</taxon>
    </lineage>
</organism>
<dbReference type="PANTHER" id="PTHR11078">
    <property type="entry name" value="N UTILIZATION SUBSTANCE PROTEIN B-RELATED"/>
    <property type="match status" value="1"/>
</dbReference>
<keyword evidence="5 6" id="KW-0804">Transcription</keyword>
<dbReference type="Gene3D" id="1.10.940.10">
    <property type="entry name" value="NusB-like"/>
    <property type="match status" value="1"/>
</dbReference>
<feature type="compositionally biased region" description="Basic and acidic residues" evidence="7">
    <location>
        <begin position="156"/>
        <end position="186"/>
    </location>
</feature>
<name>A0ABT8T511_9BACT</name>
<feature type="compositionally biased region" description="Basic residues" evidence="7">
    <location>
        <begin position="203"/>
        <end position="212"/>
    </location>
</feature>
<dbReference type="PANTHER" id="PTHR11078:SF3">
    <property type="entry name" value="ANTITERMINATION NUSB DOMAIN-CONTAINING PROTEIN"/>
    <property type="match status" value="1"/>
</dbReference>
<keyword evidence="10" id="KW-1185">Reference proteome</keyword>
<evidence type="ECO:0000256" key="1">
    <source>
        <dbReference type="ARBA" id="ARBA00005952"/>
    </source>
</evidence>